<dbReference type="OrthoDB" id="16464at2759"/>
<reference evidence="4" key="1">
    <citation type="submission" date="2021-03" db="EMBL/GenBank/DDBJ databases">
        <authorList>
            <person name="Tagirdzhanova G."/>
        </authorList>
    </citation>
    <scope>NUCLEOTIDE SEQUENCE</scope>
</reference>
<dbReference type="Proteomes" id="UP000664169">
    <property type="component" value="Unassembled WGS sequence"/>
</dbReference>
<evidence type="ECO:0000259" key="3">
    <source>
        <dbReference type="Pfam" id="PF01370"/>
    </source>
</evidence>
<dbReference type="InterPro" id="IPR036291">
    <property type="entry name" value="NAD(P)-bd_dom_sf"/>
</dbReference>
<dbReference type="Pfam" id="PF01370">
    <property type="entry name" value="Epimerase"/>
    <property type="match status" value="1"/>
</dbReference>
<dbReference type="Gene3D" id="3.90.25.10">
    <property type="entry name" value="UDP-galactose 4-epimerase, domain 1"/>
    <property type="match status" value="1"/>
</dbReference>
<sequence>MSVLITGASGFIGKSLAAALLGSGDLKALTLTDLIEPPSPVSRRLTDTSFSRTEHPKTKVNLIGADLTSENGVKTVLDEALEVQPLTLVYILHGLMSGDSEKNHDLSIRVNLDATRNLLLALQTRCPGVRIVYTSSCAVYGPQDQDTHGNKVTKLTENTKTIPTGTYGAHKAMMEIFIDDMSRRGAVDARIVRLPTIIVRAGKPTGAASSFASGMFREPLQGIKSVVPVRKDLEIWICSARTVVRNLIIAGQLEATVFGQGSRVVLLPGRLVTVQDMVNALEHVGGEKAVQLIEMSPDEKVEQIVEGWATRIDDGHARRLGFVEDGTLDSAVTEFIEDYLSGET</sequence>
<organism evidence="4 5">
    <name type="scientific">Gomphillus americanus</name>
    <dbReference type="NCBI Taxonomy" id="1940652"/>
    <lineage>
        <taxon>Eukaryota</taxon>
        <taxon>Fungi</taxon>
        <taxon>Dikarya</taxon>
        <taxon>Ascomycota</taxon>
        <taxon>Pezizomycotina</taxon>
        <taxon>Lecanoromycetes</taxon>
        <taxon>OSLEUM clade</taxon>
        <taxon>Ostropomycetidae</taxon>
        <taxon>Ostropales</taxon>
        <taxon>Graphidaceae</taxon>
        <taxon>Gomphilloideae</taxon>
        <taxon>Gomphillus</taxon>
    </lineage>
</organism>
<dbReference type="SUPFAM" id="SSF51735">
    <property type="entry name" value="NAD(P)-binding Rossmann-fold domains"/>
    <property type="match status" value="1"/>
</dbReference>
<evidence type="ECO:0000313" key="5">
    <source>
        <dbReference type="Proteomes" id="UP000664169"/>
    </source>
</evidence>
<dbReference type="InterPro" id="IPR001509">
    <property type="entry name" value="Epimerase_deHydtase"/>
</dbReference>
<gene>
    <name evidence="4" type="ORF">GOMPHAMPRED_003770</name>
</gene>
<evidence type="ECO:0000256" key="2">
    <source>
        <dbReference type="ARBA" id="ARBA00023277"/>
    </source>
</evidence>
<evidence type="ECO:0000256" key="1">
    <source>
        <dbReference type="ARBA" id="ARBA00022857"/>
    </source>
</evidence>
<dbReference type="EMBL" id="CAJPDQ010000022">
    <property type="protein sequence ID" value="CAF9924932.1"/>
    <property type="molecule type" value="Genomic_DNA"/>
</dbReference>
<dbReference type="AlphaFoldDB" id="A0A8H3FLC6"/>
<proteinExistence type="predicted"/>
<keyword evidence="2" id="KW-0119">Carbohydrate metabolism</keyword>
<keyword evidence="5" id="KW-1185">Reference proteome</keyword>
<name>A0A8H3FLC6_9LECA</name>
<evidence type="ECO:0000313" key="4">
    <source>
        <dbReference type="EMBL" id="CAF9924932.1"/>
    </source>
</evidence>
<comment type="caution">
    <text evidence="4">The sequence shown here is derived from an EMBL/GenBank/DDBJ whole genome shotgun (WGS) entry which is preliminary data.</text>
</comment>
<accession>A0A8H3FLC6</accession>
<protein>
    <recommendedName>
        <fullName evidence="3">NAD-dependent epimerase/dehydratase domain-containing protein</fullName>
    </recommendedName>
</protein>
<feature type="domain" description="NAD-dependent epimerase/dehydratase" evidence="3">
    <location>
        <begin position="3"/>
        <end position="222"/>
    </location>
</feature>
<dbReference type="PANTHER" id="PTHR43103">
    <property type="entry name" value="NUCLEOSIDE-DIPHOSPHATE-SUGAR EPIMERASE"/>
    <property type="match status" value="1"/>
</dbReference>
<dbReference type="PANTHER" id="PTHR43103:SF3">
    <property type="entry name" value="ADP-L-GLYCERO-D-MANNO-HEPTOSE-6-EPIMERASE"/>
    <property type="match status" value="1"/>
</dbReference>
<keyword evidence="1" id="KW-0521">NADP</keyword>
<dbReference type="Gene3D" id="3.40.50.720">
    <property type="entry name" value="NAD(P)-binding Rossmann-like Domain"/>
    <property type="match status" value="1"/>
</dbReference>